<dbReference type="OrthoDB" id="4953885at2759"/>
<reference evidence="2" key="1">
    <citation type="journal article" date="2020" name="bioRxiv">
        <title>Whole genome comparisons of ergot fungi reveals the divergence and evolution of species within the genus Claviceps are the result of varying mechanisms driving genome evolution and host range expansion.</title>
        <authorList>
            <person name="Wyka S.A."/>
            <person name="Mondo S.J."/>
            <person name="Liu M."/>
            <person name="Dettman J."/>
            <person name="Nalam V."/>
            <person name="Broders K.D."/>
        </authorList>
    </citation>
    <scope>NUCLEOTIDE SEQUENCE</scope>
    <source>
        <strain evidence="2">CCC 602</strain>
    </source>
</reference>
<accession>A0A9P7STR8</accession>
<dbReference type="AlphaFoldDB" id="A0A9P7STR8"/>
<dbReference type="Proteomes" id="UP000748025">
    <property type="component" value="Unassembled WGS sequence"/>
</dbReference>
<comment type="caution">
    <text evidence="2">The sequence shown here is derived from an EMBL/GenBank/DDBJ whole genome shotgun (WGS) entry which is preliminary data.</text>
</comment>
<evidence type="ECO:0000313" key="2">
    <source>
        <dbReference type="EMBL" id="KAG5985600.1"/>
    </source>
</evidence>
<proteinExistence type="predicted"/>
<organism evidence="2 3">
    <name type="scientific">Claviceps pusilla</name>
    <dbReference type="NCBI Taxonomy" id="123648"/>
    <lineage>
        <taxon>Eukaryota</taxon>
        <taxon>Fungi</taxon>
        <taxon>Dikarya</taxon>
        <taxon>Ascomycota</taxon>
        <taxon>Pezizomycotina</taxon>
        <taxon>Sordariomycetes</taxon>
        <taxon>Hypocreomycetidae</taxon>
        <taxon>Hypocreales</taxon>
        <taxon>Clavicipitaceae</taxon>
        <taxon>Claviceps</taxon>
    </lineage>
</organism>
<protein>
    <submittedName>
        <fullName evidence="2">Uncharacterized protein</fullName>
    </submittedName>
</protein>
<name>A0A9P7STR8_9HYPO</name>
<gene>
    <name evidence="2" type="ORF">E4U43_005973</name>
</gene>
<evidence type="ECO:0000313" key="3">
    <source>
        <dbReference type="Proteomes" id="UP000748025"/>
    </source>
</evidence>
<feature type="chain" id="PRO_5040207390" evidence="1">
    <location>
        <begin position="17"/>
        <end position="90"/>
    </location>
</feature>
<feature type="signal peptide" evidence="1">
    <location>
        <begin position="1"/>
        <end position="16"/>
    </location>
</feature>
<keyword evidence="1" id="KW-0732">Signal</keyword>
<keyword evidence="3" id="KW-1185">Reference proteome</keyword>
<dbReference type="EMBL" id="SRPW01004029">
    <property type="protein sequence ID" value="KAG5985600.1"/>
    <property type="molecule type" value="Genomic_DNA"/>
</dbReference>
<evidence type="ECO:0000256" key="1">
    <source>
        <dbReference type="SAM" id="SignalP"/>
    </source>
</evidence>
<sequence length="90" mass="9803">MQFLTLLLATASVAFAAQETSVPKIENAGEPHWCNAGTTGDNTCEKMGLNTYCCAYVKMGEFQTWRDPQHYSSNGKGEYGCGVWGLIKCA</sequence>